<accession>A0A1J0AEK7</accession>
<dbReference type="InterPro" id="IPR002636">
    <property type="entry name" value="DUF29"/>
</dbReference>
<sequence length="159" mass="18488">MNPDTPSLYNQDFLMWTEQQAHLLESHCWHKLDIANLTEEILALGKQQRQEFRNRLAVLLTHLLKGQYQPHRRGQSWILTIKEQRLQVDELLQDNPSLNADIEALQAASYRLAILRAAQETKLDENQFPVNCPYTFAQIMSANFWPENPNPEQAPPEAQ</sequence>
<reference evidence="1 2" key="1">
    <citation type="submission" date="2016-10" db="EMBL/GenBank/DDBJ databases">
        <title>Description of Gloeomargarita lithophora gen. nov., sp. nov., a thylakoid-bearing basal-branching cyanobacterium with intracellular carbonates, and proposal for Gloeomargaritales ord. nov.</title>
        <authorList>
            <person name="Moreira D."/>
            <person name="Tavera R."/>
            <person name="Benzerara K."/>
            <person name="Skouri-Panet F."/>
            <person name="Couradeau E."/>
            <person name="Gerard E."/>
            <person name="Loussert C."/>
            <person name="Novelo E."/>
            <person name="Zivanovic Y."/>
            <person name="Lopez-Garcia P."/>
        </authorList>
    </citation>
    <scope>NUCLEOTIDE SEQUENCE [LARGE SCALE GENOMIC DNA]</scope>
    <source>
        <strain evidence="1 2">D10</strain>
    </source>
</reference>
<name>A0A1J0AEK7_9CYAN</name>
<protein>
    <recommendedName>
        <fullName evidence="3">DUF29 domain-containing protein</fullName>
    </recommendedName>
</protein>
<dbReference type="EMBL" id="CP017675">
    <property type="protein sequence ID" value="APB34331.1"/>
    <property type="molecule type" value="Genomic_DNA"/>
</dbReference>
<dbReference type="OrthoDB" id="5769308at2"/>
<dbReference type="Pfam" id="PF01724">
    <property type="entry name" value="DUF29"/>
    <property type="match status" value="1"/>
</dbReference>
<organism evidence="1 2">
    <name type="scientific">Gloeomargarita lithophora Alchichica-D10</name>
    <dbReference type="NCBI Taxonomy" id="1188229"/>
    <lineage>
        <taxon>Bacteria</taxon>
        <taxon>Bacillati</taxon>
        <taxon>Cyanobacteriota</taxon>
        <taxon>Cyanophyceae</taxon>
        <taxon>Gloeomargaritales</taxon>
        <taxon>Gloeomargaritaceae</taxon>
        <taxon>Gloeomargarita</taxon>
    </lineage>
</organism>
<evidence type="ECO:0000313" key="2">
    <source>
        <dbReference type="Proteomes" id="UP000180235"/>
    </source>
</evidence>
<dbReference type="RefSeq" id="WP_071454784.1">
    <property type="nucleotide sequence ID" value="NZ_CP017675.1"/>
</dbReference>
<dbReference type="AlphaFoldDB" id="A0A1J0AEK7"/>
<dbReference type="KEGG" id="glt:GlitD10_2005"/>
<evidence type="ECO:0000313" key="1">
    <source>
        <dbReference type="EMBL" id="APB34331.1"/>
    </source>
</evidence>
<dbReference type="Gene3D" id="1.20.1220.20">
    <property type="entry name" value="Uncharcterised protein PF01724"/>
    <property type="match status" value="1"/>
</dbReference>
<dbReference type="STRING" id="1188229.GlitD10_2005"/>
<proteinExistence type="predicted"/>
<evidence type="ECO:0008006" key="3">
    <source>
        <dbReference type="Google" id="ProtNLM"/>
    </source>
</evidence>
<dbReference type="Proteomes" id="UP000180235">
    <property type="component" value="Chromosome"/>
</dbReference>
<gene>
    <name evidence="1" type="ORF">GlitD10_2005</name>
</gene>
<keyword evidence="2" id="KW-1185">Reference proteome</keyword>
<dbReference type="PANTHER" id="PTHR34235">
    <property type="entry name" value="SLR1203 PROTEIN-RELATED"/>
    <property type="match status" value="1"/>
</dbReference>